<feature type="transmembrane region" description="Helical" evidence="1">
    <location>
        <begin position="94"/>
        <end position="113"/>
    </location>
</feature>
<accession>J7TZ83</accession>
<evidence type="ECO:0000256" key="1">
    <source>
        <dbReference type="SAM" id="Phobius"/>
    </source>
</evidence>
<dbReference type="EMBL" id="ALIF01000001">
    <property type="protein sequence ID" value="EJO17418.1"/>
    <property type="molecule type" value="Genomic_DNA"/>
</dbReference>
<feature type="transmembrane region" description="Helical" evidence="1">
    <location>
        <begin position="68"/>
        <end position="88"/>
    </location>
</feature>
<organism evidence="2 3">
    <name type="scientific">Streptococcus salivarius K12</name>
    <dbReference type="NCBI Taxonomy" id="1200793"/>
    <lineage>
        <taxon>Bacteria</taxon>
        <taxon>Bacillati</taxon>
        <taxon>Bacillota</taxon>
        <taxon>Bacilli</taxon>
        <taxon>Lactobacillales</taxon>
        <taxon>Streptococcaceae</taxon>
        <taxon>Streptococcus</taxon>
    </lineage>
</organism>
<keyword evidence="1" id="KW-1133">Transmembrane helix</keyword>
<proteinExistence type="predicted"/>
<dbReference type="Proteomes" id="UP000006983">
    <property type="component" value="Unassembled WGS sequence"/>
</dbReference>
<evidence type="ECO:0000313" key="3">
    <source>
        <dbReference type="Proteomes" id="UP000006983"/>
    </source>
</evidence>
<name>J7TZ83_STRSL</name>
<gene>
    <name evidence="2" type="ORF">RSSL_01344</name>
</gene>
<reference evidence="2 3" key="1">
    <citation type="journal article" date="2012" name="J. Bacteriol.">
        <title>Genome Sequence of the Lantibiotic Bacteriocin Producer Streptococcus salivarius Strain K12.</title>
        <authorList>
            <person name="Barretto C."/>
            <person name="Alvarez-Martin P."/>
            <person name="Foata F."/>
            <person name="Renault P."/>
            <person name="Berger B."/>
        </authorList>
    </citation>
    <scope>NUCLEOTIDE SEQUENCE [LARGE SCALE GENOMIC DNA]</scope>
    <source>
        <strain evidence="2 3">K12</strain>
    </source>
</reference>
<evidence type="ECO:0000313" key="2">
    <source>
        <dbReference type="EMBL" id="EJO17418.1"/>
    </source>
</evidence>
<keyword evidence="1" id="KW-0812">Transmembrane</keyword>
<dbReference type="AlphaFoldDB" id="J7TZ83"/>
<keyword evidence="3" id="KW-1185">Reference proteome</keyword>
<sequence>MKSYKGILLLIASLGLTVYAWLATGMTNFVAPGLALTTLSWTFMLATRSRVLEKLFNGIESMYAVHKFLAILSVILLVFHNIGMGSLWGSRLAAQLGNLGIYTFLTIVVLAFLGKRLKYETWR</sequence>
<keyword evidence="1" id="KW-0472">Membrane</keyword>
<comment type="caution">
    <text evidence="2">The sequence shown here is derived from an EMBL/GenBank/DDBJ whole genome shotgun (WGS) entry which is preliminary data.</text>
</comment>
<feature type="transmembrane region" description="Helical" evidence="1">
    <location>
        <begin position="30"/>
        <end position="47"/>
    </location>
</feature>
<protein>
    <submittedName>
        <fullName evidence="2">Uncharacterized protein</fullName>
    </submittedName>
</protein>
<dbReference type="PATRIC" id="fig|1200793.3.peg.1300"/>